<evidence type="ECO:0000256" key="4">
    <source>
        <dbReference type="ARBA" id="ARBA00022723"/>
    </source>
</evidence>
<accession>A0A6J8DI48</accession>
<proteinExistence type="inferred from homology"/>
<comment type="cofactor">
    <cofactor evidence="1">
        <name>heme</name>
        <dbReference type="ChEBI" id="CHEBI:30413"/>
    </cofactor>
</comment>
<evidence type="ECO:0000256" key="5">
    <source>
        <dbReference type="ARBA" id="ARBA00023002"/>
    </source>
</evidence>
<evidence type="ECO:0000256" key="3">
    <source>
        <dbReference type="ARBA" id="ARBA00022617"/>
    </source>
</evidence>
<sequence length="545" mass="63247">MNLVFINHHHIHTVKMPILHKCRLLHLINRQAWAKVISCCTRRTSATTTANNGTKPTHSVKPFSEMPEALSGPRFISMFYFIYLYITKKSPVLTSYYTMMKQKHGDIWKQNINIGKGDNNYIVMVGHPDYAKTVFQAPETEHRRFKLQLIDLFTKKNNFPKSLALLDGKEWEEQRKPTQEKMLRPAVVANYVPLIEKVTNDFIEKLGRKEKTEDLFTDLLNYATESVGMLCFNKRLGCLENDNNPVAVHVRKVFEMLGTSVMRPQKSHMSPDSKFFKEYEKHTFEFGKIANEIIDSQKIFLSKMKDEGKLEQYLEEEPNFLYSLLSDPRVTEESATSMVMSLFGAGIETSANTLTFVLTDLSMFPDKQKKLYDEIQRIVGESTNLTKEHLARMSYLKACVKESLRRTFPLSSGTGRYLETDLEVGGYEIPKDTLVVVNSALMCKDERFFPRPTEYLPERWLRDTEGELTISRNFPFAYNFFRIGPNSLFSPFLKNEIFKLLRYFISLMIIQNFQISLPAGVTEVKSHYTLFRTPSEEVILHLKKR</sequence>
<keyword evidence="6" id="KW-0408">Iron</keyword>
<dbReference type="PANTHER" id="PTHR24279">
    <property type="entry name" value="CYTOCHROME P450"/>
    <property type="match status" value="1"/>
</dbReference>
<dbReference type="PANTHER" id="PTHR24279:SF120">
    <property type="entry name" value="CYTOCHROME P450"/>
    <property type="match status" value="1"/>
</dbReference>
<organism evidence="8 9">
    <name type="scientific">Mytilus coruscus</name>
    <name type="common">Sea mussel</name>
    <dbReference type="NCBI Taxonomy" id="42192"/>
    <lineage>
        <taxon>Eukaryota</taxon>
        <taxon>Metazoa</taxon>
        <taxon>Spiralia</taxon>
        <taxon>Lophotrochozoa</taxon>
        <taxon>Mollusca</taxon>
        <taxon>Bivalvia</taxon>
        <taxon>Autobranchia</taxon>
        <taxon>Pteriomorphia</taxon>
        <taxon>Mytilida</taxon>
        <taxon>Mytiloidea</taxon>
        <taxon>Mytilidae</taxon>
        <taxon>Mytilinae</taxon>
        <taxon>Mytilus</taxon>
    </lineage>
</organism>
<dbReference type="OrthoDB" id="3945418at2759"/>
<dbReference type="PRINTS" id="PR00463">
    <property type="entry name" value="EP450I"/>
</dbReference>
<evidence type="ECO:0000313" key="8">
    <source>
        <dbReference type="EMBL" id="CAC5408288.1"/>
    </source>
</evidence>
<evidence type="ECO:0000256" key="6">
    <source>
        <dbReference type="ARBA" id="ARBA00023004"/>
    </source>
</evidence>
<dbReference type="InterPro" id="IPR036396">
    <property type="entry name" value="Cyt_P450_sf"/>
</dbReference>
<dbReference type="Pfam" id="PF00067">
    <property type="entry name" value="p450"/>
    <property type="match status" value="1"/>
</dbReference>
<keyword evidence="9" id="KW-1185">Reference proteome</keyword>
<dbReference type="GO" id="GO:0020037">
    <property type="term" value="F:heme binding"/>
    <property type="evidence" value="ECO:0007669"/>
    <property type="project" value="InterPro"/>
</dbReference>
<dbReference type="SUPFAM" id="SSF48264">
    <property type="entry name" value="Cytochrome P450"/>
    <property type="match status" value="1"/>
</dbReference>
<dbReference type="InterPro" id="IPR002401">
    <property type="entry name" value="Cyt_P450_E_grp-I"/>
</dbReference>
<evidence type="ECO:0008006" key="10">
    <source>
        <dbReference type="Google" id="ProtNLM"/>
    </source>
</evidence>
<comment type="similarity">
    <text evidence="2">Belongs to the cytochrome P450 family.</text>
</comment>
<dbReference type="InterPro" id="IPR001128">
    <property type="entry name" value="Cyt_P450"/>
</dbReference>
<protein>
    <recommendedName>
        <fullName evidence="10">Cytochrome P450</fullName>
    </recommendedName>
</protein>
<dbReference type="GO" id="GO:0016705">
    <property type="term" value="F:oxidoreductase activity, acting on paired donors, with incorporation or reduction of molecular oxygen"/>
    <property type="evidence" value="ECO:0007669"/>
    <property type="project" value="InterPro"/>
</dbReference>
<dbReference type="GO" id="GO:0005506">
    <property type="term" value="F:iron ion binding"/>
    <property type="evidence" value="ECO:0007669"/>
    <property type="project" value="InterPro"/>
</dbReference>
<evidence type="ECO:0000256" key="7">
    <source>
        <dbReference type="ARBA" id="ARBA00023033"/>
    </source>
</evidence>
<keyword evidence="5" id="KW-0560">Oxidoreductase</keyword>
<reference evidence="8 9" key="1">
    <citation type="submission" date="2020-06" db="EMBL/GenBank/DDBJ databases">
        <authorList>
            <person name="Li R."/>
            <person name="Bekaert M."/>
        </authorList>
    </citation>
    <scope>NUCLEOTIDE SEQUENCE [LARGE SCALE GENOMIC DNA]</scope>
    <source>
        <strain evidence="9">wild</strain>
    </source>
</reference>
<keyword evidence="7" id="KW-0503">Monooxygenase</keyword>
<dbReference type="GO" id="GO:0004497">
    <property type="term" value="F:monooxygenase activity"/>
    <property type="evidence" value="ECO:0007669"/>
    <property type="project" value="UniProtKB-KW"/>
</dbReference>
<dbReference type="AlphaFoldDB" id="A0A6J8DI48"/>
<dbReference type="Gene3D" id="1.10.630.10">
    <property type="entry name" value="Cytochrome P450"/>
    <property type="match status" value="1"/>
</dbReference>
<dbReference type="EMBL" id="CACVKT020007519">
    <property type="protein sequence ID" value="CAC5408288.1"/>
    <property type="molecule type" value="Genomic_DNA"/>
</dbReference>
<evidence type="ECO:0000256" key="2">
    <source>
        <dbReference type="ARBA" id="ARBA00010617"/>
    </source>
</evidence>
<keyword evidence="3" id="KW-0349">Heme</keyword>
<keyword evidence="4" id="KW-0479">Metal-binding</keyword>
<dbReference type="Proteomes" id="UP000507470">
    <property type="component" value="Unassembled WGS sequence"/>
</dbReference>
<evidence type="ECO:0000256" key="1">
    <source>
        <dbReference type="ARBA" id="ARBA00001971"/>
    </source>
</evidence>
<dbReference type="InterPro" id="IPR050479">
    <property type="entry name" value="CYP11_CYP27_families"/>
</dbReference>
<evidence type="ECO:0000313" key="9">
    <source>
        <dbReference type="Proteomes" id="UP000507470"/>
    </source>
</evidence>
<name>A0A6J8DI48_MYTCO</name>
<gene>
    <name evidence="8" type="ORF">MCOR_41699</name>
</gene>